<dbReference type="Proteomes" id="UP000001312">
    <property type="component" value="Unassembled WGS sequence"/>
</dbReference>
<proteinExistence type="predicted"/>
<dbReference type="RefSeq" id="XP_001589452.1">
    <property type="nucleotide sequence ID" value="XM_001589402.1"/>
</dbReference>
<organism evidence="1 2">
    <name type="scientific">Sclerotinia sclerotiorum (strain ATCC 18683 / 1980 / Ss-1)</name>
    <name type="common">White mold</name>
    <name type="synonym">Whetzelinia sclerotiorum</name>
    <dbReference type="NCBI Taxonomy" id="665079"/>
    <lineage>
        <taxon>Eukaryota</taxon>
        <taxon>Fungi</taxon>
        <taxon>Dikarya</taxon>
        <taxon>Ascomycota</taxon>
        <taxon>Pezizomycotina</taxon>
        <taxon>Leotiomycetes</taxon>
        <taxon>Helotiales</taxon>
        <taxon>Sclerotiniaceae</taxon>
        <taxon>Sclerotinia</taxon>
    </lineage>
</organism>
<protein>
    <recommendedName>
        <fullName evidence="3">BTB domain-containing protein</fullName>
    </recommendedName>
</protein>
<accession>A7EV15</accession>
<reference evidence="2" key="1">
    <citation type="journal article" date="2011" name="PLoS Genet.">
        <title>Genomic analysis of the necrotrophic fungal pathogens Sclerotinia sclerotiorum and Botrytis cinerea.</title>
        <authorList>
            <person name="Amselem J."/>
            <person name="Cuomo C.A."/>
            <person name="van Kan J.A."/>
            <person name="Viaud M."/>
            <person name="Benito E.P."/>
            <person name="Couloux A."/>
            <person name="Coutinho P.M."/>
            <person name="de Vries R.P."/>
            <person name="Dyer P.S."/>
            <person name="Fillinger S."/>
            <person name="Fournier E."/>
            <person name="Gout L."/>
            <person name="Hahn M."/>
            <person name="Kohn L."/>
            <person name="Lapalu N."/>
            <person name="Plummer K.M."/>
            <person name="Pradier J.M."/>
            <person name="Quevillon E."/>
            <person name="Sharon A."/>
            <person name="Simon A."/>
            <person name="ten Have A."/>
            <person name="Tudzynski B."/>
            <person name="Tudzynski P."/>
            <person name="Wincker P."/>
            <person name="Andrew M."/>
            <person name="Anthouard V."/>
            <person name="Beever R.E."/>
            <person name="Beffa R."/>
            <person name="Benoit I."/>
            <person name="Bouzid O."/>
            <person name="Brault B."/>
            <person name="Chen Z."/>
            <person name="Choquer M."/>
            <person name="Collemare J."/>
            <person name="Cotton P."/>
            <person name="Danchin E.G."/>
            <person name="Da Silva C."/>
            <person name="Gautier A."/>
            <person name="Giraud C."/>
            <person name="Giraud T."/>
            <person name="Gonzalez C."/>
            <person name="Grossetete S."/>
            <person name="Guldener U."/>
            <person name="Henrissat B."/>
            <person name="Howlett B.J."/>
            <person name="Kodira C."/>
            <person name="Kretschmer M."/>
            <person name="Lappartient A."/>
            <person name="Leroch M."/>
            <person name="Levis C."/>
            <person name="Mauceli E."/>
            <person name="Neuveglise C."/>
            <person name="Oeser B."/>
            <person name="Pearson M."/>
            <person name="Poulain J."/>
            <person name="Poussereau N."/>
            <person name="Quesneville H."/>
            <person name="Rascle C."/>
            <person name="Schumacher J."/>
            <person name="Segurens B."/>
            <person name="Sexton A."/>
            <person name="Silva E."/>
            <person name="Sirven C."/>
            <person name="Soanes D.M."/>
            <person name="Talbot N.J."/>
            <person name="Templeton M."/>
            <person name="Yandava C."/>
            <person name="Yarden O."/>
            <person name="Zeng Q."/>
            <person name="Rollins J.A."/>
            <person name="Lebrun M.H."/>
            <person name="Dickman M."/>
        </authorList>
    </citation>
    <scope>NUCLEOTIDE SEQUENCE [LARGE SCALE GENOMIC DNA]</scope>
    <source>
        <strain evidence="2">ATCC 18683 / 1980 / Ss-1</strain>
    </source>
</reference>
<dbReference type="HOGENOM" id="CLU_1054341_0_0_1"/>
<dbReference type="KEGG" id="ssl:SS1G_09173"/>
<dbReference type="AlphaFoldDB" id="A7EV15"/>
<dbReference type="EMBL" id="CH476633">
    <property type="protein sequence ID" value="EDN93307.1"/>
    <property type="molecule type" value="Genomic_DNA"/>
</dbReference>
<name>A7EV15_SCLS1</name>
<evidence type="ECO:0000313" key="1">
    <source>
        <dbReference type="EMBL" id="EDN93307.1"/>
    </source>
</evidence>
<sequence length="264" mass="31029">MGTWTSCFVTHYPKVLLIESAEGERVEGETITVYMGKWNSRFEINKAFLLDEVPFFRTVFKRFHPHNEVRRAMYPKGDSESFGILLNWLCTYRLPALTAKFENGDGEVEYSGYQPDKLYYLVVKFQLFNLANHIMDCLMPCHHYLYVGFSKEQIMSIYKQGINKGDEFFGLRKFVSMWLLHELTNSRFENKLSTEAEYESLLEVPEVLGDLRKLDAGLERKCPWHLLTCSLHKHDDDNRCAERMYKFETVEPSYGEISVHTLLR</sequence>
<dbReference type="OMA" id="NLANHIM"/>
<evidence type="ECO:0000313" key="2">
    <source>
        <dbReference type="Proteomes" id="UP000001312"/>
    </source>
</evidence>
<dbReference type="GeneID" id="5485851"/>
<keyword evidence="2" id="KW-1185">Reference proteome</keyword>
<dbReference type="InParanoid" id="A7EV15"/>
<evidence type="ECO:0008006" key="3">
    <source>
        <dbReference type="Google" id="ProtNLM"/>
    </source>
</evidence>
<gene>
    <name evidence="1" type="ORF">SS1G_09173</name>
</gene>